<feature type="transmembrane region" description="Helical" evidence="1">
    <location>
        <begin position="618"/>
        <end position="636"/>
    </location>
</feature>
<gene>
    <name evidence="2" type="ORF">LCGC14_1057000</name>
</gene>
<keyword evidence="1" id="KW-0812">Transmembrane</keyword>
<keyword evidence="1" id="KW-1133">Transmembrane helix</keyword>
<organism evidence="2">
    <name type="scientific">marine sediment metagenome</name>
    <dbReference type="NCBI Taxonomy" id="412755"/>
    <lineage>
        <taxon>unclassified sequences</taxon>
        <taxon>metagenomes</taxon>
        <taxon>ecological metagenomes</taxon>
    </lineage>
</organism>
<sequence length="942" mass="100714">MANPAAEARAQVKAAHPEAVVVERGRNSIKHRLADQPDGRQRFALDVAIGPLHYGPSNDQEIDTALVPSTAPWDWEMTKAGFEVRALSNLSAGQVIEYRSGSEWVRFQPMALQYSNDLNQIQQISMPQAVDAAVDDDTLIWTDGYGPGRTLSWQAQTARLAKLLTISAPSDLPTVEQFILDGGNPVLELNLIFAHSSGVTPYVNGQEWKRGDRDTQGLVEFRDDKGNVFWWFNLPRSWDSEGDEQLGTFRFKKQGNSLYVSHRVPLSFVQGAAYPLIVDVDVDEQVGAALDDANEDDDNTDFDTALFDLSSNAVQAGVSNIGARFQTVSVGNSDTIDLATFSVISKFTFNNNVNADFYAEDVDDAVNFSDTADVTDRVRTMASVSWVENAISNTVFNDSPEIKTLIQEVVNRGGWVFGQDMVILGIGKSDLTKLALLENYDSDTAQAAKLHIEYTAGGGGVTSTPFTATLSLSTLIPTASTPQIITPGVINLSTATFTPIVGLSVIPPPIALSITSFISTITTTNNIIVTPDVVVLSLNAFVPVIKLGITPPTLALSLTTFIPTISISDNKLVIIPTTNLSVSLFVSTISTPHISTLPTSSLSLAAFVPIVTVTGNQIIIPNTGTLLLSILVPTIAISDHKVVTPSTLTTNLTIFIPVVTSIAGVIVIPPTANLLSTLFSPSTLTPILVTPSVLTLVVSTFAPISIVPITATLNVGILSLSSLVPTIAISGNQVATPLILILTLTEFAPTITTPYITTPPTLVLTLTKFVPTTRLGIVVTPNVIALSSTTFIPTIKLPVTATPNTITPTLTLLVPVVSISGGETIISGTLTLTLVSFIPTIAKSTYESYGAPFLYTSVNWGEKVEFYLETYLKATSNIARARLINATDGSVVADSELSTNSITYERLRSSALSLVDGKTYFVQFGTEDESSGAFKNAKIVVV</sequence>
<feature type="transmembrane region" description="Helical" evidence="1">
    <location>
        <begin position="648"/>
        <end position="668"/>
    </location>
</feature>
<dbReference type="AlphaFoldDB" id="A0A0F9N923"/>
<name>A0A0F9N923_9ZZZZ</name>
<evidence type="ECO:0000313" key="2">
    <source>
        <dbReference type="EMBL" id="KKN08402.1"/>
    </source>
</evidence>
<dbReference type="EMBL" id="LAZR01004461">
    <property type="protein sequence ID" value="KKN08402.1"/>
    <property type="molecule type" value="Genomic_DNA"/>
</dbReference>
<proteinExistence type="predicted"/>
<keyword evidence="1" id="KW-0472">Membrane</keyword>
<feature type="transmembrane region" description="Helical" evidence="1">
    <location>
        <begin position="688"/>
        <end position="713"/>
    </location>
</feature>
<accession>A0A0F9N923</accession>
<protein>
    <submittedName>
        <fullName evidence="2">Uncharacterized protein</fullName>
    </submittedName>
</protein>
<comment type="caution">
    <text evidence="2">The sequence shown here is derived from an EMBL/GenBank/DDBJ whole genome shotgun (WGS) entry which is preliminary data.</text>
</comment>
<evidence type="ECO:0000256" key="1">
    <source>
        <dbReference type="SAM" id="Phobius"/>
    </source>
</evidence>
<reference evidence="2" key="1">
    <citation type="journal article" date="2015" name="Nature">
        <title>Complex archaea that bridge the gap between prokaryotes and eukaryotes.</title>
        <authorList>
            <person name="Spang A."/>
            <person name="Saw J.H."/>
            <person name="Jorgensen S.L."/>
            <person name="Zaremba-Niedzwiedzka K."/>
            <person name="Martijn J."/>
            <person name="Lind A.E."/>
            <person name="van Eijk R."/>
            <person name="Schleper C."/>
            <person name="Guy L."/>
            <person name="Ettema T.J."/>
        </authorList>
    </citation>
    <scope>NUCLEOTIDE SEQUENCE</scope>
</reference>